<keyword evidence="3" id="KW-0731">Sigma factor</keyword>
<dbReference type="Proteomes" id="UP000531251">
    <property type="component" value="Unassembled WGS sequence"/>
</dbReference>
<sequence>MTEDGLSFEQVIRTYSGLLSRIALAYELDPSQREDLKQEMILAIWRALPSFRGQSSVKTYVASIAQKRAVTHVSRQRRLPATEELGEEVPAGGPQPDEAAIASDRRSRLLAAVRMLSAAQRETATLMLEGFSFAEIADTLGITTNAAMLRCQRAKASLIEQMGSTHAG</sequence>
<comment type="similarity">
    <text evidence="1">Belongs to the sigma-70 factor family. ECF subfamily.</text>
</comment>
<feature type="region of interest" description="Disordered" evidence="5">
    <location>
        <begin position="77"/>
        <end position="99"/>
    </location>
</feature>
<keyword evidence="4" id="KW-0804">Transcription</keyword>
<dbReference type="InterPro" id="IPR039425">
    <property type="entry name" value="RNA_pol_sigma-70-like"/>
</dbReference>
<dbReference type="Pfam" id="PF04542">
    <property type="entry name" value="Sigma70_r2"/>
    <property type="match status" value="1"/>
</dbReference>
<accession>A0A7X5XXR9</accession>
<evidence type="ECO:0000256" key="3">
    <source>
        <dbReference type="ARBA" id="ARBA00023082"/>
    </source>
</evidence>
<organism evidence="8 9">
    <name type="scientific">Sphingomonas trueperi</name>
    <dbReference type="NCBI Taxonomy" id="53317"/>
    <lineage>
        <taxon>Bacteria</taxon>
        <taxon>Pseudomonadati</taxon>
        <taxon>Pseudomonadota</taxon>
        <taxon>Alphaproteobacteria</taxon>
        <taxon>Sphingomonadales</taxon>
        <taxon>Sphingomonadaceae</taxon>
        <taxon>Sphingomonas</taxon>
    </lineage>
</organism>
<evidence type="ECO:0000313" key="9">
    <source>
        <dbReference type="Proteomes" id="UP000531251"/>
    </source>
</evidence>
<name>A0A7X5XXR9_9SPHN</name>
<proteinExistence type="inferred from homology"/>
<dbReference type="InterPro" id="IPR013324">
    <property type="entry name" value="RNA_pol_sigma_r3/r4-like"/>
</dbReference>
<dbReference type="InterPro" id="IPR007627">
    <property type="entry name" value="RNA_pol_sigma70_r2"/>
</dbReference>
<feature type="domain" description="RNA polymerase sigma factor 70 region 4 type 2" evidence="7">
    <location>
        <begin position="108"/>
        <end position="158"/>
    </location>
</feature>
<reference evidence="8 9" key="1">
    <citation type="submission" date="2020-03" db="EMBL/GenBank/DDBJ databases">
        <title>Genomic Encyclopedia of Type Strains, Phase IV (KMG-IV): sequencing the most valuable type-strain genomes for metagenomic binning, comparative biology and taxonomic classification.</title>
        <authorList>
            <person name="Goeker M."/>
        </authorList>
    </citation>
    <scope>NUCLEOTIDE SEQUENCE [LARGE SCALE GENOMIC DNA]</scope>
    <source>
        <strain evidence="8 9">DSM 7225</strain>
    </source>
</reference>
<gene>
    <name evidence="8" type="ORF">GGR89_000058</name>
</gene>
<dbReference type="GO" id="GO:0003677">
    <property type="term" value="F:DNA binding"/>
    <property type="evidence" value="ECO:0007669"/>
    <property type="project" value="InterPro"/>
</dbReference>
<evidence type="ECO:0000259" key="7">
    <source>
        <dbReference type="Pfam" id="PF08281"/>
    </source>
</evidence>
<evidence type="ECO:0000256" key="5">
    <source>
        <dbReference type="SAM" id="MobiDB-lite"/>
    </source>
</evidence>
<dbReference type="GO" id="GO:0016987">
    <property type="term" value="F:sigma factor activity"/>
    <property type="evidence" value="ECO:0007669"/>
    <property type="project" value="UniProtKB-KW"/>
</dbReference>
<protein>
    <submittedName>
        <fullName evidence="8">RNA polymerase sigma-70 factor (ECF subfamily)</fullName>
    </submittedName>
</protein>
<dbReference type="InterPro" id="IPR036388">
    <property type="entry name" value="WH-like_DNA-bd_sf"/>
</dbReference>
<keyword evidence="9" id="KW-1185">Reference proteome</keyword>
<dbReference type="AlphaFoldDB" id="A0A7X5XXR9"/>
<comment type="caution">
    <text evidence="8">The sequence shown here is derived from an EMBL/GenBank/DDBJ whole genome shotgun (WGS) entry which is preliminary data.</text>
</comment>
<keyword evidence="2" id="KW-0805">Transcription regulation</keyword>
<dbReference type="NCBIfam" id="TIGR02937">
    <property type="entry name" value="sigma70-ECF"/>
    <property type="match status" value="1"/>
</dbReference>
<dbReference type="EMBL" id="JAATJB010000001">
    <property type="protein sequence ID" value="NJB95766.1"/>
    <property type="molecule type" value="Genomic_DNA"/>
</dbReference>
<dbReference type="SUPFAM" id="SSF88659">
    <property type="entry name" value="Sigma3 and sigma4 domains of RNA polymerase sigma factors"/>
    <property type="match status" value="1"/>
</dbReference>
<dbReference type="PANTHER" id="PTHR43133">
    <property type="entry name" value="RNA POLYMERASE ECF-TYPE SIGMA FACTO"/>
    <property type="match status" value="1"/>
</dbReference>
<evidence type="ECO:0000256" key="2">
    <source>
        <dbReference type="ARBA" id="ARBA00023015"/>
    </source>
</evidence>
<evidence type="ECO:0000259" key="6">
    <source>
        <dbReference type="Pfam" id="PF04542"/>
    </source>
</evidence>
<evidence type="ECO:0000313" key="8">
    <source>
        <dbReference type="EMBL" id="NJB95766.1"/>
    </source>
</evidence>
<dbReference type="SUPFAM" id="SSF88946">
    <property type="entry name" value="Sigma2 domain of RNA polymerase sigma factors"/>
    <property type="match status" value="1"/>
</dbReference>
<dbReference type="InterPro" id="IPR013325">
    <property type="entry name" value="RNA_pol_sigma_r2"/>
</dbReference>
<dbReference type="Pfam" id="PF08281">
    <property type="entry name" value="Sigma70_r4_2"/>
    <property type="match status" value="1"/>
</dbReference>
<dbReference type="RefSeq" id="WP_125974607.1">
    <property type="nucleotide sequence ID" value="NZ_BAAADY010000022.1"/>
</dbReference>
<dbReference type="InterPro" id="IPR013249">
    <property type="entry name" value="RNA_pol_sigma70_r4_t2"/>
</dbReference>
<dbReference type="PANTHER" id="PTHR43133:SF45">
    <property type="entry name" value="RNA POLYMERASE ECF-TYPE SIGMA FACTOR"/>
    <property type="match status" value="1"/>
</dbReference>
<dbReference type="Gene3D" id="1.10.1740.10">
    <property type="match status" value="1"/>
</dbReference>
<dbReference type="GO" id="GO:0006352">
    <property type="term" value="P:DNA-templated transcription initiation"/>
    <property type="evidence" value="ECO:0007669"/>
    <property type="project" value="InterPro"/>
</dbReference>
<evidence type="ECO:0000256" key="4">
    <source>
        <dbReference type="ARBA" id="ARBA00023163"/>
    </source>
</evidence>
<dbReference type="Gene3D" id="1.10.10.10">
    <property type="entry name" value="Winged helix-like DNA-binding domain superfamily/Winged helix DNA-binding domain"/>
    <property type="match status" value="1"/>
</dbReference>
<evidence type="ECO:0000256" key="1">
    <source>
        <dbReference type="ARBA" id="ARBA00010641"/>
    </source>
</evidence>
<dbReference type="InterPro" id="IPR014284">
    <property type="entry name" value="RNA_pol_sigma-70_dom"/>
</dbReference>
<feature type="domain" description="RNA polymerase sigma-70 region 2" evidence="6">
    <location>
        <begin position="12"/>
        <end position="78"/>
    </location>
</feature>